<proteinExistence type="inferred from homology"/>
<evidence type="ECO:0000256" key="2">
    <source>
        <dbReference type="ARBA" id="ARBA00004613"/>
    </source>
</evidence>
<reference evidence="10 12" key="3">
    <citation type="submission" date="2018-07" db="EMBL/GenBank/DDBJ databases">
        <title>Genomic and Epidemiologic Investigation of an Indolent Hospital Outbreak.</title>
        <authorList>
            <person name="Johnson R.C."/>
            <person name="Deming C."/>
            <person name="Conlan S."/>
            <person name="Zellmer C.J."/>
            <person name="Michelin A.V."/>
            <person name="Lee-Lin S."/>
            <person name="Thomas P.J."/>
            <person name="Park M."/>
            <person name="Weingarten R.A."/>
            <person name="Less J."/>
            <person name="Dekker J.P."/>
            <person name="Frank K.M."/>
            <person name="Musser K.A."/>
            <person name="Mcquiston J.R."/>
            <person name="Henderson D.K."/>
            <person name="Lau A.F."/>
            <person name="Palmore T.N."/>
            <person name="Segre J.A."/>
        </authorList>
    </citation>
    <scope>NUCLEOTIDE SEQUENCE [LARGE SCALE GENOMIC DNA]</scope>
    <source>
        <strain evidence="10 12">SK-NIH.Env10_0317</strain>
    </source>
</reference>
<reference evidence="9" key="1">
    <citation type="submission" date="2016-12" db="EMBL/GenBank/DDBJ databases">
        <title>Whole genome sequencing of Sphingomonas koreensis.</title>
        <authorList>
            <person name="Conlan S."/>
            <person name="Thomas P.J."/>
            <person name="Mullikin J."/>
            <person name="Palmore T.N."/>
            <person name="Frank K.M."/>
            <person name="Segre J.A."/>
        </authorList>
    </citation>
    <scope>NUCLEOTIDE SEQUENCE</scope>
    <source>
        <strain evidence="9">ABOJV</strain>
    </source>
</reference>
<dbReference type="GO" id="GO:0009424">
    <property type="term" value="C:bacterial-type flagellum hook"/>
    <property type="evidence" value="ECO:0007669"/>
    <property type="project" value="InterPro"/>
</dbReference>
<dbReference type="Pfam" id="PF06429">
    <property type="entry name" value="Flg_bbr_C"/>
    <property type="match status" value="1"/>
</dbReference>
<dbReference type="NCBIfam" id="TIGR02492">
    <property type="entry name" value="flgK_ends"/>
    <property type="match status" value="1"/>
</dbReference>
<evidence type="ECO:0000313" key="12">
    <source>
        <dbReference type="Proteomes" id="UP000286681"/>
    </source>
</evidence>
<dbReference type="PANTHER" id="PTHR30033">
    <property type="entry name" value="FLAGELLAR HOOK-ASSOCIATED PROTEIN 1"/>
    <property type="match status" value="1"/>
</dbReference>
<dbReference type="EMBL" id="CP018820">
    <property type="protein sequence ID" value="APR51582.1"/>
    <property type="molecule type" value="Genomic_DNA"/>
</dbReference>
<dbReference type="EMBL" id="QQWO01000004">
    <property type="protein sequence ID" value="RSV05652.1"/>
    <property type="molecule type" value="Genomic_DNA"/>
</dbReference>
<protein>
    <recommendedName>
        <fullName evidence="4">Flagellar hook-associated protein 1</fullName>
    </recommendedName>
</protein>
<dbReference type="OrthoDB" id="7181295at2"/>
<dbReference type="GO" id="GO:0044780">
    <property type="term" value="P:bacterial-type flagellum assembly"/>
    <property type="evidence" value="ECO:0007669"/>
    <property type="project" value="InterPro"/>
</dbReference>
<dbReference type="InterPro" id="IPR002371">
    <property type="entry name" value="FlgK"/>
</dbReference>
<evidence type="ECO:0000256" key="1">
    <source>
        <dbReference type="ARBA" id="ARBA00004365"/>
    </source>
</evidence>
<comment type="subcellular location">
    <subcellularLocation>
        <location evidence="1">Bacterial flagellum</location>
    </subcellularLocation>
    <subcellularLocation>
        <location evidence="2">Secreted</location>
    </subcellularLocation>
</comment>
<evidence type="ECO:0000313" key="11">
    <source>
        <dbReference type="Proteomes" id="UP000185161"/>
    </source>
</evidence>
<name>A0A1L6J6K5_9SPHN</name>
<evidence type="ECO:0000259" key="8">
    <source>
        <dbReference type="Pfam" id="PF22638"/>
    </source>
</evidence>
<keyword evidence="11" id="KW-1185">Reference proteome</keyword>
<evidence type="ECO:0000256" key="4">
    <source>
        <dbReference type="ARBA" id="ARBA00016244"/>
    </source>
</evidence>
<accession>A0A1L6J6K5</accession>
<dbReference type="SUPFAM" id="SSF64518">
    <property type="entry name" value="Phase 1 flagellin"/>
    <property type="match status" value="1"/>
</dbReference>
<evidence type="ECO:0000256" key="5">
    <source>
        <dbReference type="ARBA" id="ARBA00022525"/>
    </source>
</evidence>
<dbReference type="RefSeq" id="WP_075150656.1">
    <property type="nucleotide sequence ID" value="NZ_CP018820.1"/>
</dbReference>
<keyword evidence="9" id="KW-0966">Cell projection</keyword>
<keyword evidence="5" id="KW-0964">Secreted</keyword>
<evidence type="ECO:0000256" key="6">
    <source>
        <dbReference type="ARBA" id="ARBA00023143"/>
    </source>
</evidence>
<dbReference type="Proteomes" id="UP000286681">
    <property type="component" value="Unassembled WGS sequence"/>
</dbReference>
<dbReference type="GO" id="GO:0005198">
    <property type="term" value="F:structural molecule activity"/>
    <property type="evidence" value="ECO:0007669"/>
    <property type="project" value="InterPro"/>
</dbReference>
<dbReference type="Pfam" id="PF22638">
    <property type="entry name" value="FlgK_D1"/>
    <property type="match status" value="1"/>
</dbReference>
<dbReference type="GeneID" id="44131569"/>
<keyword evidence="9" id="KW-0282">Flagellum</keyword>
<reference evidence="11" key="2">
    <citation type="submission" date="2016-12" db="EMBL/GenBank/DDBJ databases">
        <title>Whole genome sequencing of Sphingomonas sp. ABOJV.</title>
        <authorList>
            <person name="Conlan S."/>
            <person name="Thomas P.J."/>
            <person name="Mullikin J."/>
            <person name="Palmore T.N."/>
            <person name="Frank K.M."/>
            <person name="Segre J.A."/>
        </authorList>
    </citation>
    <scope>NUCLEOTIDE SEQUENCE [LARGE SCALE GENOMIC DNA]</scope>
    <source>
        <strain evidence="11">ABOJV</strain>
    </source>
</reference>
<comment type="similarity">
    <text evidence="3">Belongs to the flagella basal body rod proteins family.</text>
</comment>
<dbReference type="GO" id="GO:0005576">
    <property type="term" value="C:extracellular region"/>
    <property type="evidence" value="ECO:0007669"/>
    <property type="project" value="UniProtKB-SubCell"/>
</dbReference>
<feature type="domain" description="Flagellar basal-body/hook protein C-terminal" evidence="7">
    <location>
        <begin position="405"/>
        <end position="440"/>
    </location>
</feature>
<dbReference type="AlphaFoldDB" id="A0A1L6J6K5"/>
<sequence>MTDMLSIGASGVRAYQTALTTTSENIANAGTAGYSRRVTGTREIAAPSDGSNRVLNGLGVTVSGITRSGNDLRNAEVRAAGSDLARSEAGAVWLGRIEGALTGNKLDERLTAFFNAATALAADPSASAPRATMLQAAASLATAFSATGAALDGALADLDASADAMAGQLNSLSASLAKVNSALGRASQGTSSQAALLDERDRLLESMSALTDVSVSLDTAGRATVKAGAGGPLLVQGEQAAVATYARGPDGATSFAVYGIDGSHALAPGGGALAGVAEGAARIADARDALDRIAVDLANGVNAVQAGGEDLDGDAGTAMFSATGASDFKLVLDDPRGIAAAAPGGGERNNGNLAALATLRKEGKFEGSLTTLTTDNASALAARRSIAEVQSTIRSNAAAARDSIAGVNVDEEAVDLIRFQQAYQASSRVIQVARETLQTLFDIR</sequence>
<keyword evidence="6" id="KW-0975">Bacterial flagellum</keyword>
<dbReference type="Proteomes" id="UP000185161">
    <property type="component" value="Chromosome"/>
</dbReference>
<dbReference type="PANTHER" id="PTHR30033:SF2">
    <property type="entry name" value="FLAGELLAR HOOK PROTEIN"/>
    <property type="match status" value="1"/>
</dbReference>
<dbReference type="KEGG" id="skr:BRX40_03260"/>
<feature type="domain" description="Flagellar hook-associated protein FlgK helical" evidence="8">
    <location>
        <begin position="102"/>
        <end position="320"/>
    </location>
</feature>
<evidence type="ECO:0000259" key="7">
    <source>
        <dbReference type="Pfam" id="PF06429"/>
    </source>
</evidence>
<evidence type="ECO:0000256" key="3">
    <source>
        <dbReference type="ARBA" id="ARBA00009677"/>
    </source>
</evidence>
<keyword evidence="9" id="KW-0969">Cilium</keyword>
<organism evidence="9 11">
    <name type="scientific">Sphingomonas koreensis</name>
    <dbReference type="NCBI Taxonomy" id="93064"/>
    <lineage>
        <taxon>Bacteria</taxon>
        <taxon>Pseudomonadati</taxon>
        <taxon>Pseudomonadota</taxon>
        <taxon>Alphaproteobacteria</taxon>
        <taxon>Sphingomonadales</taxon>
        <taxon>Sphingomonadaceae</taxon>
        <taxon>Sphingomonas</taxon>
    </lineage>
</organism>
<dbReference type="InterPro" id="IPR010930">
    <property type="entry name" value="Flg_bb/hook_C_dom"/>
</dbReference>
<dbReference type="InterPro" id="IPR053927">
    <property type="entry name" value="FlgK_helical"/>
</dbReference>
<evidence type="ECO:0000313" key="10">
    <source>
        <dbReference type="EMBL" id="RSV05652.1"/>
    </source>
</evidence>
<gene>
    <name evidence="10" type="primary">flgK</name>
    <name evidence="9" type="ORF">BRX40_03260</name>
    <name evidence="10" type="ORF">CA257_06860</name>
</gene>
<evidence type="ECO:0000313" key="9">
    <source>
        <dbReference type="EMBL" id="APR51582.1"/>
    </source>
</evidence>
<dbReference type="STRING" id="93064.BRX40_03260"/>